<protein>
    <submittedName>
        <fullName evidence="2">Putative small protein</fullName>
    </submittedName>
</protein>
<evidence type="ECO:0000259" key="1">
    <source>
        <dbReference type="PROSITE" id="PS50943"/>
    </source>
</evidence>
<keyword evidence="3" id="KW-1185">Reference proteome</keyword>
<dbReference type="STRING" id="42253.NITMOv2_0934"/>
<evidence type="ECO:0000313" key="2">
    <source>
        <dbReference type="EMBL" id="ALA57368.1"/>
    </source>
</evidence>
<dbReference type="InterPro" id="IPR039554">
    <property type="entry name" value="HigA2-like_HTH"/>
</dbReference>
<dbReference type="CDD" id="cd00093">
    <property type="entry name" value="HTH_XRE"/>
    <property type="match status" value="1"/>
</dbReference>
<dbReference type="InterPro" id="IPR001387">
    <property type="entry name" value="Cro/C1-type_HTH"/>
</dbReference>
<dbReference type="SUPFAM" id="SSF47413">
    <property type="entry name" value="lambda repressor-like DNA-binding domains"/>
    <property type="match status" value="1"/>
</dbReference>
<feature type="domain" description="HTH cro/C1-type" evidence="1">
    <location>
        <begin position="36"/>
        <end position="93"/>
    </location>
</feature>
<name>A0A0K2G8T4_NITMO</name>
<dbReference type="SMART" id="SM00530">
    <property type="entry name" value="HTH_XRE"/>
    <property type="match status" value="1"/>
</dbReference>
<gene>
    <name evidence="2" type="ORF">NITMOv2_0934</name>
</gene>
<dbReference type="Gene3D" id="1.10.260.40">
    <property type="entry name" value="lambda repressor-like DNA-binding domains"/>
    <property type="match status" value="1"/>
</dbReference>
<dbReference type="Pfam" id="PF13744">
    <property type="entry name" value="HTH_37"/>
    <property type="match status" value="1"/>
</dbReference>
<dbReference type="PROSITE" id="PS50943">
    <property type="entry name" value="HTH_CROC1"/>
    <property type="match status" value="1"/>
</dbReference>
<reference evidence="2 3" key="1">
    <citation type="journal article" date="2015" name="Proc. Natl. Acad. Sci. U.S.A.">
        <title>Expanded metabolic versatility of ubiquitous nitrite-oxidizing bacteria from the genus Nitrospira.</title>
        <authorList>
            <person name="Koch H."/>
            <person name="Lucker S."/>
            <person name="Albertsen M."/>
            <person name="Kitzinger K."/>
            <person name="Herbold C."/>
            <person name="Spieck E."/>
            <person name="Nielsen P.H."/>
            <person name="Wagner M."/>
            <person name="Daims H."/>
        </authorList>
    </citation>
    <scope>NUCLEOTIDE SEQUENCE [LARGE SCALE GENOMIC DNA]</scope>
    <source>
        <strain evidence="2 3">NSP M-1</strain>
    </source>
</reference>
<sequence length="100" mass="11188">MKLNVTPSTGNVFRDLGFRREEAEHLLVRADLMIQVQKLIASRRLTQKAAAKMLGVTQPRVSDLLRGRIDLFSTDALIDILARLGAEVRLTVFGFYDSAT</sequence>
<organism evidence="2 3">
    <name type="scientific">Nitrospira moscoviensis</name>
    <dbReference type="NCBI Taxonomy" id="42253"/>
    <lineage>
        <taxon>Bacteria</taxon>
        <taxon>Pseudomonadati</taxon>
        <taxon>Nitrospirota</taxon>
        <taxon>Nitrospiria</taxon>
        <taxon>Nitrospirales</taxon>
        <taxon>Nitrospiraceae</taxon>
        <taxon>Nitrospira</taxon>
    </lineage>
</organism>
<dbReference type="GO" id="GO:0003677">
    <property type="term" value="F:DNA binding"/>
    <property type="evidence" value="ECO:0007669"/>
    <property type="project" value="InterPro"/>
</dbReference>
<dbReference type="InterPro" id="IPR010982">
    <property type="entry name" value="Lambda_DNA-bd_dom_sf"/>
</dbReference>
<evidence type="ECO:0000313" key="3">
    <source>
        <dbReference type="Proteomes" id="UP000069205"/>
    </source>
</evidence>
<dbReference type="Proteomes" id="UP000069205">
    <property type="component" value="Chromosome"/>
</dbReference>
<dbReference type="OrthoDB" id="129377at2"/>
<dbReference type="PATRIC" id="fig|42253.5.peg.916"/>
<accession>A0A0K2G8T4</accession>
<proteinExistence type="predicted"/>
<dbReference type="RefSeq" id="WP_053378715.1">
    <property type="nucleotide sequence ID" value="NZ_CP011801.1"/>
</dbReference>
<dbReference type="KEGG" id="nmv:NITMOv2_0934"/>
<dbReference type="AlphaFoldDB" id="A0A0K2G8T4"/>
<dbReference type="EMBL" id="CP011801">
    <property type="protein sequence ID" value="ALA57368.1"/>
    <property type="molecule type" value="Genomic_DNA"/>
</dbReference>